<name>A0A7Z0WDI4_9PSEU</name>
<dbReference type="AlphaFoldDB" id="A0A7Z0WDI4"/>
<comment type="caution">
    <text evidence="1">The sequence shown here is derived from an EMBL/GenBank/DDBJ whole genome shotgun (WGS) entry which is preliminary data.</text>
</comment>
<protein>
    <submittedName>
        <fullName evidence="1">Uncharacterized protein</fullName>
    </submittedName>
</protein>
<dbReference type="EMBL" id="MSIF01000042">
    <property type="protein sequence ID" value="OLF04524.1"/>
    <property type="molecule type" value="Genomic_DNA"/>
</dbReference>
<gene>
    <name evidence="1" type="ORF">BLA60_40245</name>
</gene>
<dbReference type="Proteomes" id="UP000185696">
    <property type="component" value="Unassembled WGS sequence"/>
</dbReference>
<sequence>MQDNDFHVRLEALERFRDTLRESLEAYEQLTGEMMAVHPSTAGGSLESVLGHAILPGSARVLEASRTMLDNYAVLYEKLAMAQRVIIARLRTADTALAATLDEYATHEGRQEVVFRELLKELPGAEEGGERGTARAE</sequence>
<evidence type="ECO:0000313" key="1">
    <source>
        <dbReference type="EMBL" id="OLF04524.1"/>
    </source>
</evidence>
<reference evidence="1 2" key="1">
    <citation type="submission" date="2016-12" db="EMBL/GenBank/DDBJ databases">
        <title>The draft genome sequence of Actinophytocola xinjiangensis.</title>
        <authorList>
            <person name="Wang W."/>
            <person name="Yuan L."/>
        </authorList>
    </citation>
    <scope>NUCLEOTIDE SEQUENCE [LARGE SCALE GENOMIC DNA]</scope>
    <source>
        <strain evidence="1 2">CGMCC 4.4663</strain>
    </source>
</reference>
<evidence type="ECO:0000313" key="2">
    <source>
        <dbReference type="Proteomes" id="UP000185696"/>
    </source>
</evidence>
<proteinExistence type="predicted"/>
<keyword evidence="2" id="KW-1185">Reference proteome</keyword>
<accession>A0A7Z0WDI4</accession>
<organism evidence="1 2">
    <name type="scientific">Actinophytocola xinjiangensis</name>
    <dbReference type="NCBI Taxonomy" id="485602"/>
    <lineage>
        <taxon>Bacteria</taxon>
        <taxon>Bacillati</taxon>
        <taxon>Actinomycetota</taxon>
        <taxon>Actinomycetes</taxon>
        <taxon>Pseudonocardiales</taxon>
        <taxon>Pseudonocardiaceae</taxon>
    </lineage>
</organism>
<dbReference type="RefSeq" id="WP_075138365.1">
    <property type="nucleotide sequence ID" value="NZ_MSIF01000042.1"/>
</dbReference>